<evidence type="ECO:0000256" key="3">
    <source>
        <dbReference type="ARBA" id="ARBA00022475"/>
    </source>
</evidence>
<keyword evidence="8 9" id="KW-0472">Membrane</keyword>
<evidence type="ECO:0000256" key="6">
    <source>
        <dbReference type="ARBA" id="ARBA00022989"/>
    </source>
</evidence>
<dbReference type="Pfam" id="PF02416">
    <property type="entry name" value="TatA_B_E"/>
    <property type="match status" value="1"/>
</dbReference>
<dbReference type="EMBL" id="JACRIW010000041">
    <property type="protein sequence ID" value="MBI5169021.1"/>
    <property type="molecule type" value="Genomic_DNA"/>
</dbReference>
<evidence type="ECO:0000256" key="9">
    <source>
        <dbReference type="HAMAP-Rule" id="MF_00236"/>
    </source>
</evidence>
<dbReference type="HAMAP" id="MF_00236">
    <property type="entry name" value="TatA_E"/>
    <property type="match status" value="1"/>
</dbReference>
<dbReference type="GO" id="GO:0043953">
    <property type="term" value="P:protein transport by the Tat complex"/>
    <property type="evidence" value="ECO:0007669"/>
    <property type="project" value="UniProtKB-UniRule"/>
</dbReference>
<feature type="region of interest" description="Disordered" evidence="10">
    <location>
        <begin position="43"/>
        <end position="68"/>
    </location>
</feature>
<name>A0A933SAL4_UNCEI</name>
<comment type="subunit">
    <text evidence="9">Forms a complex with TatC.</text>
</comment>
<dbReference type="PRINTS" id="PR01506">
    <property type="entry name" value="TATBPROTEIN"/>
</dbReference>
<evidence type="ECO:0000256" key="2">
    <source>
        <dbReference type="ARBA" id="ARBA00022448"/>
    </source>
</evidence>
<dbReference type="Gene3D" id="1.20.5.3310">
    <property type="match status" value="1"/>
</dbReference>
<comment type="similarity">
    <text evidence="9">Belongs to the TatA/E family.</text>
</comment>
<keyword evidence="7 9" id="KW-0811">Translocation</keyword>
<evidence type="ECO:0000256" key="4">
    <source>
        <dbReference type="ARBA" id="ARBA00022692"/>
    </source>
</evidence>
<feature type="compositionally biased region" description="Basic and acidic residues" evidence="10">
    <location>
        <begin position="43"/>
        <end position="56"/>
    </location>
</feature>
<keyword evidence="4 9" id="KW-0812">Transmembrane</keyword>
<dbReference type="Proteomes" id="UP000696931">
    <property type="component" value="Unassembled WGS sequence"/>
</dbReference>
<evidence type="ECO:0000256" key="8">
    <source>
        <dbReference type="ARBA" id="ARBA00023136"/>
    </source>
</evidence>
<gene>
    <name evidence="9 11" type="primary">tatA</name>
    <name evidence="11" type="ORF">HZA61_06010</name>
</gene>
<evidence type="ECO:0000313" key="12">
    <source>
        <dbReference type="Proteomes" id="UP000696931"/>
    </source>
</evidence>
<keyword evidence="3 9" id="KW-1003">Cell membrane</keyword>
<dbReference type="NCBIfam" id="TIGR01411">
    <property type="entry name" value="tatAE"/>
    <property type="match status" value="1"/>
</dbReference>
<keyword evidence="2 9" id="KW-0813">Transport</keyword>
<keyword evidence="6 9" id="KW-1133">Transmembrane helix</keyword>
<organism evidence="11 12">
    <name type="scientific">Eiseniibacteriota bacterium</name>
    <dbReference type="NCBI Taxonomy" id="2212470"/>
    <lineage>
        <taxon>Bacteria</taxon>
        <taxon>Candidatus Eiseniibacteriota</taxon>
    </lineage>
</organism>
<keyword evidence="5 9" id="KW-0653">Protein transport</keyword>
<proteinExistence type="inferred from homology"/>
<comment type="subcellular location">
    <subcellularLocation>
        <location evidence="1 9">Cell membrane</location>
        <topology evidence="1 9">Single-pass membrane protein</topology>
    </subcellularLocation>
</comment>
<dbReference type="AlphaFoldDB" id="A0A933SAL4"/>
<evidence type="ECO:0000256" key="1">
    <source>
        <dbReference type="ARBA" id="ARBA00004162"/>
    </source>
</evidence>
<dbReference type="InterPro" id="IPR006312">
    <property type="entry name" value="TatA/E"/>
</dbReference>
<dbReference type="PANTHER" id="PTHR42982:SF1">
    <property type="entry name" value="SEC-INDEPENDENT PROTEIN TRANSLOCASE PROTEIN TATA"/>
    <property type="match status" value="1"/>
</dbReference>
<dbReference type="GO" id="GO:0008320">
    <property type="term" value="F:protein transmembrane transporter activity"/>
    <property type="evidence" value="ECO:0007669"/>
    <property type="project" value="UniProtKB-UniRule"/>
</dbReference>
<protein>
    <recommendedName>
        <fullName evidence="9">Sec-independent protein translocase protein TatA</fullName>
    </recommendedName>
</protein>
<reference evidence="11" key="1">
    <citation type="submission" date="2020-07" db="EMBL/GenBank/DDBJ databases">
        <title>Huge and variable diversity of episymbiotic CPR bacteria and DPANN archaea in groundwater ecosystems.</title>
        <authorList>
            <person name="He C.Y."/>
            <person name="Keren R."/>
            <person name="Whittaker M."/>
            <person name="Farag I.F."/>
            <person name="Doudna J."/>
            <person name="Cate J.H.D."/>
            <person name="Banfield J.F."/>
        </authorList>
    </citation>
    <scope>NUCLEOTIDE SEQUENCE</scope>
    <source>
        <strain evidence="11">NC_groundwater_1813_Pr3_B-0.1um_71_17</strain>
    </source>
</reference>
<evidence type="ECO:0000256" key="10">
    <source>
        <dbReference type="SAM" id="MobiDB-lite"/>
    </source>
</evidence>
<sequence>MFGFGGTELMVVLLIVLLLFGPSQLPKMARGFGQAIREFKRAQREVSDELQREDPKPPTPPSDNKPIQ</sequence>
<dbReference type="PANTHER" id="PTHR42982">
    <property type="entry name" value="SEC-INDEPENDENT PROTEIN TRANSLOCASE PROTEIN TATA"/>
    <property type="match status" value="1"/>
</dbReference>
<evidence type="ECO:0000256" key="7">
    <source>
        <dbReference type="ARBA" id="ARBA00023010"/>
    </source>
</evidence>
<feature type="compositionally biased region" description="Pro residues" evidence="10">
    <location>
        <begin position="57"/>
        <end position="68"/>
    </location>
</feature>
<accession>A0A933SAL4</accession>
<evidence type="ECO:0000313" key="11">
    <source>
        <dbReference type="EMBL" id="MBI5169021.1"/>
    </source>
</evidence>
<evidence type="ECO:0000256" key="5">
    <source>
        <dbReference type="ARBA" id="ARBA00022927"/>
    </source>
</evidence>
<comment type="caution">
    <text evidence="11">The sequence shown here is derived from an EMBL/GenBank/DDBJ whole genome shotgun (WGS) entry which is preliminary data.</text>
</comment>
<dbReference type="InterPro" id="IPR003369">
    <property type="entry name" value="TatA/B/E"/>
</dbReference>
<dbReference type="GO" id="GO:0033281">
    <property type="term" value="C:TAT protein transport complex"/>
    <property type="evidence" value="ECO:0007669"/>
    <property type="project" value="UniProtKB-UniRule"/>
</dbReference>
<comment type="function">
    <text evidence="9">Part of the twin-arginine translocation (Tat) system that transports large folded proteins containing a characteristic twin-arginine motif in their signal peptide across membranes. TatA could form the protein-conducting channel of the Tat system.</text>
</comment>